<dbReference type="Gene3D" id="3.40.50.1100">
    <property type="match status" value="2"/>
</dbReference>
<evidence type="ECO:0000256" key="3">
    <source>
        <dbReference type="ARBA" id="ARBA00004810"/>
    </source>
</evidence>
<sequence>MFTPPRRLLNFAMPKSYIKRILDARIYDVATETPLEPMRQLSHRFGNRILLKREDLQPVFSFKVRGAYNKLLQLPAEQRAKGVIAASAGNHAQGLALGAAQLGVRATIVMPTTTPQIKVNAVRMRGAEVVLHGDTFDEAAARAKQMVEERGLVFVHPYDDPDVIAGQGTVGMELLRQHPGHLDAVFIPVGGGGLAAGMAAYIKYVRPEVKVFAVEPEEAACLKVALEAGERVRLPQVGLFADGVAVAQIGEETFRVLRETIDGVITVSTDEVCAAIKDIFEDTRSIAEPAGAVGLAGLKKYIQERGGSNQALATICSGANTNFDRLRYISERTEIGEKREAVLAVTIPERPGSYLQFCRDLGDRAITEFNYRYANGGEAHIFVGLQVAADADRHQLLERLKTGGYALTDLTDNEMAKLHIRHLVGGRAPGLRHEVIYRFEFPERPGALRKFLEQLAGRWNITLFHYRNHGAAYGRVLVGMEVPPAEREELRHLLNQLHYPFWDETANPAYSFFLAAD</sequence>
<reference evidence="13 14" key="1">
    <citation type="submission" date="2024-02" db="EMBL/GenBank/DDBJ databases">
        <title>Microbulbifer aestuariivivens NBRC 112533.</title>
        <authorList>
            <person name="Ichikawa N."/>
            <person name="Katano-Makiyama Y."/>
            <person name="Hidaka K."/>
        </authorList>
    </citation>
    <scope>NUCLEOTIDE SEQUENCE [LARGE SCALE GENOMIC DNA]</scope>
    <source>
        <strain evidence="13 14">NBRC 112533</strain>
    </source>
</reference>
<evidence type="ECO:0000256" key="6">
    <source>
        <dbReference type="ARBA" id="ARBA00022624"/>
    </source>
</evidence>
<evidence type="ECO:0000256" key="11">
    <source>
        <dbReference type="RuleBase" id="RU362012"/>
    </source>
</evidence>
<dbReference type="CDD" id="cd04906">
    <property type="entry name" value="ACT_ThrD-I_1"/>
    <property type="match status" value="1"/>
</dbReference>
<feature type="domain" description="ACT-like" evidence="12">
    <location>
        <begin position="435"/>
        <end position="506"/>
    </location>
</feature>
<evidence type="ECO:0000256" key="10">
    <source>
        <dbReference type="ARBA" id="ARBA00023304"/>
    </source>
</evidence>
<evidence type="ECO:0000256" key="4">
    <source>
        <dbReference type="ARBA" id="ARBA00010869"/>
    </source>
</evidence>
<comment type="function">
    <text evidence="11">Catalyzes the anaerobic formation of alpha-ketobutyrate and ammonia from threonine in a two-step reaction. The first step involved a dehydration of threonine and a production of enamine intermediates (aminocrotonate), which tautomerizes to its imine form (iminobutyrate). Both intermediates are unstable and short-lived. The second step is the nonenzymatic hydrolysis of the enamine/imine intermediates to form 2-ketobutyrate and free ammonia. In the low water environment of the cell, the second step is accelerated by RidA.</text>
</comment>
<dbReference type="InterPro" id="IPR050147">
    <property type="entry name" value="Ser/Thr_Dehydratase"/>
</dbReference>
<evidence type="ECO:0000256" key="1">
    <source>
        <dbReference type="ARBA" id="ARBA00001274"/>
    </source>
</evidence>
<comment type="caution">
    <text evidence="13">The sequence shown here is derived from an EMBL/GenBank/DDBJ whole genome shotgun (WGS) entry which is preliminary data.</text>
</comment>
<keyword evidence="14" id="KW-1185">Reference proteome</keyword>
<dbReference type="NCBIfam" id="NF006674">
    <property type="entry name" value="PRK09224.1"/>
    <property type="match status" value="1"/>
</dbReference>
<dbReference type="Proteomes" id="UP001408594">
    <property type="component" value="Unassembled WGS sequence"/>
</dbReference>
<comment type="subunit">
    <text evidence="11">Homotetramer.</text>
</comment>
<dbReference type="PROSITE" id="PS51672">
    <property type="entry name" value="ACT_LIKE"/>
    <property type="match status" value="2"/>
</dbReference>
<dbReference type="InterPro" id="IPR045865">
    <property type="entry name" value="ACT-like_dom_sf"/>
</dbReference>
<evidence type="ECO:0000256" key="9">
    <source>
        <dbReference type="ARBA" id="ARBA00023239"/>
    </source>
</evidence>
<evidence type="ECO:0000313" key="13">
    <source>
        <dbReference type="EMBL" id="GAA5525213.1"/>
    </source>
</evidence>
<dbReference type="NCBIfam" id="NF009130">
    <property type="entry name" value="PRK12483.1"/>
    <property type="match status" value="1"/>
</dbReference>
<dbReference type="EC" id="4.3.1.19" evidence="11"/>
<comment type="similarity">
    <text evidence="4 11">Belongs to the serine/threonine dehydratase family.</text>
</comment>
<evidence type="ECO:0000256" key="8">
    <source>
        <dbReference type="ARBA" id="ARBA00022898"/>
    </source>
</evidence>
<evidence type="ECO:0000256" key="7">
    <source>
        <dbReference type="ARBA" id="ARBA00022737"/>
    </source>
</evidence>
<dbReference type="CDD" id="cd01562">
    <property type="entry name" value="Thr-dehyd"/>
    <property type="match status" value="1"/>
</dbReference>
<accession>A0ABP9WPT2</accession>
<keyword evidence="10 11" id="KW-0100">Branched-chain amino acid biosynthesis</keyword>
<dbReference type="Pfam" id="PF00291">
    <property type="entry name" value="PALP"/>
    <property type="match status" value="1"/>
</dbReference>
<dbReference type="PANTHER" id="PTHR48078">
    <property type="entry name" value="THREONINE DEHYDRATASE, MITOCHONDRIAL-RELATED"/>
    <property type="match status" value="1"/>
</dbReference>
<dbReference type="InterPro" id="IPR001721">
    <property type="entry name" value="TD_ACT-like"/>
</dbReference>
<comment type="cofactor">
    <cofactor evidence="2 11">
        <name>pyridoxal 5'-phosphate</name>
        <dbReference type="ChEBI" id="CHEBI:597326"/>
    </cofactor>
</comment>
<keyword evidence="5 11" id="KW-0028">Amino-acid biosynthesis</keyword>
<comment type="pathway">
    <text evidence="3 11">Amino-acid biosynthesis; L-isoleucine biosynthesis; 2-oxobutanoate from L-threonine: step 1/1.</text>
</comment>
<keyword evidence="6 11" id="KW-0412">Isoleucine biosynthesis</keyword>
<organism evidence="13 14">
    <name type="scientific">Microbulbifer aestuariivivens</name>
    <dbReference type="NCBI Taxonomy" id="1908308"/>
    <lineage>
        <taxon>Bacteria</taxon>
        <taxon>Pseudomonadati</taxon>
        <taxon>Pseudomonadota</taxon>
        <taxon>Gammaproteobacteria</taxon>
        <taxon>Cellvibrionales</taxon>
        <taxon>Microbulbiferaceae</taxon>
        <taxon>Microbulbifer</taxon>
    </lineage>
</organism>
<feature type="domain" description="ACT-like" evidence="12">
    <location>
        <begin position="341"/>
        <end position="412"/>
    </location>
</feature>
<evidence type="ECO:0000256" key="2">
    <source>
        <dbReference type="ARBA" id="ARBA00001933"/>
    </source>
</evidence>
<dbReference type="EMBL" id="BAABRT010000012">
    <property type="protein sequence ID" value="GAA5525213.1"/>
    <property type="molecule type" value="Genomic_DNA"/>
</dbReference>
<dbReference type="Gene3D" id="3.40.1020.10">
    <property type="entry name" value="Biosynthetic Threonine Deaminase, Domain 3"/>
    <property type="match status" value="1"/>
</dbReference>
<dbReference type="InterPro" id="IPR036052">
    <property type="entry name" value="TrpB-like_PALP_sf"/>
</dbReference>
<evidence type="ECO:0000259" key="12">
    <source>
        <dbReference type="PROSITE" id="PS51672"/>
    </source>
</evidence>
<dbReference type="NCBIfam" id="TIGR01124">
    <property type="entry name" value="ilvA_2Cterm"/>
    <property type="match status" value="1"/>
</dbReference>
<name>A0ABP9WPT2_9GAMM</name>
<dbReference type="SUPFAM" id="SSF55021">
    <property type="entry name" value="ACT-like"/>
    <property type="match status" value="1"/>
</dbReference>
<protein>
    <recommendedName>
        <fullName evidence="11">L-threonine dehydratase</fullName>
        <ecNumber evidence="11">4.3.1.19</ecNumber>
    </recommendedName>
    <alternativeName>
        <fullName evidence="11">Threonine deaminase</fullName>
    </alternativeName>
</protein>
<proteinExistence type="inferred from homology"/>
<evidence type="ECO:0000313" key="14">
    <source>
        <dbReference type="Proteomes" id="UP001408594"/>
    </source>
</evidence>
<comment type="catalytic activity">
    <reaction evidence="1 11">
        <text>L-threonine = 2-oxobutanoate + NH4(+)</text>
        <dbReference type="Rhea" id="RHEA:22108"/>
        <dbReference type="ChEBI" id="CHEBI:16763"/>
        <dbReference type="ChEBI" id="CHEBI:28938"/>
        <dbReference type="ChEBI" id="CHEBI:57926"/>
        <dbReference type="EC" id="4.3.1.19"/>
    </reaction>
</comment>
<dbReference type="CDD" id="cd04907">
    <property type="entry name" value="ACT_ThrD-I_2"/>
    <property type="match status" value="1"/>
</dbReference>
<dbReference type="Pfam" id="PF00585">
    <property type="entry name" value="Thr_dehydrat_C"/>
    <property type="match status" value="2"/>
</dbReference>
<dbReference type="PANTHER" id="PTHR48078:SF11">
    <property type="entry name" value="THREONINE DEHYDRATASE, MITOCHONDRIAL"/>
    <property type="match status" value="1"/>
</dbReference>
<dbReference type="SUPFAM" id="SSF53686">
    <property type="entry name" value="Tryptophan synthase beta subunit-like PLP-dependent enzymes"/>
    <property type="match status" value="1"/>
</dbReference>
<keyword evidence="8 11" id="KW-0663">Pyridoxal phosphate</keyword>
<dbReference type="InterPro" id="IPR038110">
    <property type="entry name" value="TD_ACT-like_sf"/>
</dbReference>
<dbReference type="InterPro" id="IPR001926">
    <property type="entry name" value="TrpB-like_PALP"/>
</dbReference>
<gene>
    <name evidence="11 13" type="primary">ilvA</name>
    <name evidence="13" type="ORF">Maes01_01778</name>
</gene>
<keyword evidence="7" id="KW-0677">Repeat</keyword>
<evidence type="ECO:0000256" key="5">
    <source>
        <dbReference type="ARBA" id="ARBA00022605"/>
    </source>
</evidence>
<keyword evidence="9 11" id="KW-0456">Lyase</keyword>
<dbReference type="InterPro" id="IPR005787">
    <property type="entry name" value="Thr_deHydtase_biosynth"/>
</dbReference>